<organism evidence="1">
    <name type="scientific">marine sediment metagenome</name>
    <dbReference type="NCBI Taxonomy" id="412755"/>
    <lineage>
        <taxon>unclassified sequences</taxon>
        <taxon>metagenomes</taxon>
        <taxon>ecological metagenomes</taxon>
    </lineage>
</organism>
<reference evidence="1" key="1">
    <citation type="journal article" date="2014" name="Front. Microbiol.">
        <title>High frequency of phylogenetically diverse reductive dehalogenase-homologous genes in deep subseafloor sedimentary metagenomes.</title>
        <authorList>
            <person name="Kawai M."/>
            <person name="Futagami T."/>
            <person name="Toyoda A."/>
            <person name="Takaki Y."/>
            <person name="Nishi S."/>
            <person name="Hori S."/>
            <person name="Arai W."/>
            <person name="Tsubouchi T."/>
            <person name="Morono Y."/>
            <person name="Uchiyama I."/>
            <person name="Ito T."/>
            <person name="Fujiyama A."/>
            <person name="Inagaki F."/>
            <person name="Takami H."/>
        </authorList>
    </citation>
    <scope>NUCLEOTIDE SEQUENCE</scope>
    <source>
        <strain evidence="1">Expedition CK06-06</strain>
    </source>
</reference>
<dbReference type="AlphaFoldDB" id="X1KEC1"/>
<accession>X1KEC1</accession>
<comment type="caution">
    <text evidence="1">The sequence shown here is derived from an EMBL/GenBank/DDBJ whole genome shotgun (WGS) entry which is preliminary data.</text>
</comment>
<protein>
    <submittedName>
        <fullName evidence="1">Uncharacterized protein</fullName>
    </submittedName>
</protein>
<proteinExistence type="predicted"/>
<sequence>WDGKDENNRDVGSGLYYILLKDGSFNKIGKIARQR</sequence>
<name>X1KEC1_9ZZZZ</name>
<evidence type="ECO:0000313" key="1">
    <source>
        <dbReference type="EMBL" id="GAH91960.1"/>
    </source>
</evidence>
<gene>
    <name evidence="1" type="ORF">S06H3_03396</name>
</gene>
<dbReference type="EMBL" id="BARV01001101">
    <property type="protein sequence ID" value="GAH91960.1"/>
    <property type="molecule type" value="Genomic_DNA"/>
</dbReference>
<feature type="non-terminal residue" evidence="1">
    <location>
        <position position="1"/>
    </location>
</feature>